<dbReference type="EMBL" id="FMSP01000020">
    <property type="protein sequence ID" value="SCV74178.1"/>
    <property type="molecule type" value="Genomic_DNA"/>
</dbReference>
<evidence type="ECO:0000256" key="2">
    <source>
        <dbReference type="ARBA" id="ARBA00023002"/>
    </source>
</evidence>
<feature type="transmembrane region" description="Helical" evidence="3">
    <location>
        <begin position="486"/>
        <end position="509"/>
    </location>
</feature>
<organism evidence="5 6">
    <name type="scientific">Microbotryum intermedium</name>
    <dbReference type="NCBI Taxonomy" id="269621"/>
    <lineage>
        <taxon>Eukaryota</taxon>
        <taxon>Fungi</taxon>
        <taxon>Dikarya</taxon>
        <taxon>Basidiomycota</taxon>
        <taxon>Pucciniomycotina</taxon>
        <taxon>Microbotryomycetes</taxon>
        <taxon>Microbotryales</taxon>
        <taxon>Microbotryaceae</taxon>
        <taxon>Microbotryum</taxon>
    </lineage>
</organism>
<name>A0A238FSG6_9BASI</name>
<dbReference type="AlphaFoldDB" id="A0A238FSG6"/>
<keyword evidence="2" id="KW-0560">Oxidoreductase</keyword>
<gene>
    <name evidence="5" type="ORF">BQ2448_6610</name>
</gene>
<dbReference type="STRING" id="269621.A0A238FSG6"/>
<dbReference type="InterPro" id="IPR016161">
    <property type="entry name" value="Ald_DH/histidinol_DH"/>
</dbReference>
<dbReference type="Proteomes" id="UP000198372">
    <property type="component" value="Unassembled WGS sequence"/>
</dbReference>
<reference evidence="6" key="1">
    <citation type="submission" date="2016-09" db="EMBL/GenBank/DDBJ databases">
        <authorList>
            <person name="Jeantristanb JTB J.-T."/>
            <person name="Ricardo R."/>
        </authorList>
    </citation>
    <scope>NUCLEOTIDE SEQUENCE [LARGE SCALE GENOMIC DNA]</scope>
</reference>
<keyword evidence="6" id="KW-1185">Reference proteome</keyword>
<dbReference type="GO" id="GO:0005737">
    <property type="term" value="C:cytoplasm"/>
    <property type="evidence" value="ECO:0007669"/>
    <property type="project" value="TreeGrafter"/>
</dbReference>
<dbReference type="Gene3D" id="3.40.309.10">
    <property type="entry name" value="Aldehyde Dehydrogenase, Chain A, domain 2"/>
    <property type="match status" value="1"/>
</dbReference>
<protein>
    <submittedName>
        <fullName evidence="5">BQ2448_6610 protein</fullName>
    </submittedName>
</protein>
<accession>A0A238FSG6</accession>
<evidence type="ECO:0000256" key="1">
    <source>
        <dbReference type="ARBA" id="ARBA00009986"/>
    </source>
</evidence>
<dbReference type="InterPro" id="IPR016163">
    <property type="entry name" value="Ald_DH_C"/>
</dbReference>
<comment type="similarity">
    <text evidence="1">Belongs to the aldehyde dehydrogenase family.</text>
</comment>
<evidence type="ECO:0000313" key="6">
    <source>
        <dbReference type="Proteomes" id="UP000198372"/>
    </source>
</evidence>
<dbReference type="GO" id="GO:0006081">
    <property type="term" value="P:aldehyde metabolic process"/>
    <property type="evidence" value="ECO:0007669"/>
    <property type="project" value="InterPro"/>
</dbReference>
<evidence type="ECO:0000313" key="5">
    <source>
        <dbReference type="EMBL" id="SCV74178.1"/>
    </source>
</evidence>
<dbReference type="PANTHER" id="PTHR43570">
    <property type="entry name" value="ALDEHYDE DEHYDROGENASE"/>
    <property type="match status" value="1"/>
</dbReference>
<keyword evidence="3" id="KW-1133">Transmembrane helix</keyword>
<dbReference type="OrthoDB" id="440325at2759"/>
<dbReference type="InterPro" id="IPR016162">
    <property type="entry name" value="Ald_DH_N"/>
</dbReference>
<feature type="domain" description="Aldehyde dehydrogenase" evidence="4">
    <location>
        <begin position="7"/>
        <end position="146"/>
    </location>
</feature>
<dbReference type="InterPro" id="IPR012394">
    <property type="entry name" value="Aldehyde_DH_NAD(P)"/>
</dbReference>
<dbReference type="InterPro" id="IPR015590">
    <property type="entry name" value="Aldehyde_DH_dom"/>
</dbReference>
<keyword evidence="3" id="KW-0472">Membrane</keyword>
<feature type="domain" description="Aldehyde dehydrogenase" evidence="4">
    <location>
        <begin position="208"/>
        <end position="375"/>
    </location>
</feature>
<proteinExistence type="inferred from homology"/>
<keyword evidence="3" id="KW-0812">Transmembrane</keyword>
<dbReference type="Pfam" id="PF00171">
    <property type="entry name" value="Aldedh"/>
    <property type="match status" value="2"/>
</dbReference>
<dbReference type="SUPFAM" id="SSF53720">
    <property type="entry name" value="ALDH-like"/>
    <property type="match status" value="1"/>
</dbReference>
<sequence>MVDKLGASNANIKTALRTAQVAADDGTAVFPRFREEQLARLSAVVSVVREAIASALQADLGRTAAEAQTELTLVLEHVKAQFDQTKYAQVTAAQKTGYAKGLIQRGLGLVLVVGDARVPLLSVIAPLASAIASGNAVVSVLAPEASTLNKLLLDRLATLDRQCFVFVDPAETKGDIMQQVRDSTPAIVVDSSSSSKFNMVIVDNHRSASELALIAKLIVRGKWFGLGQLPGSIDQLFVHEEASGHLLELILEEVRQSFGSDASRSDDYGRLAQTSVGAELDQTVQSESSQGGKIIAGGSFTEPDLFPPTIIENASSGLFSKAGLGPVLPVRSFRSFEGVLAAMEQTKTSNLYVFALEQDCKFLAAESAASTVYIGDIPLAALCEFSQQTPLLSSFCSTPSHVFIFYRTTDLPNPEIYAPSRFTRTIRIFTPSTLASSKLAKLIAFAPFTSAKLLALSQASPSDKRLVVKRVQPGNSFLRAFFPQGLLITAGFVVSVLLSATGFVGYHGVRWIGRKYFS</sequence>
<evidence type="ECO:0000256" key="3">
    <source>
        <dbReference type="SAM" id="Phobius"/>
    </source>
</evidence>
<dbReference type="Gene3D" id="3.40.605.10">
    <property type="entry name" value="Aldehyde Dehydrogenase, Chain A, domain 1"/>
    <property type="match status" value="1"/>
</dbReference>
<dbReference type="GO" id="GO:0004029">
    <property type="term" value="F:aldehyde dehydrogenase (NAD+) activity"/>
    <property type="evidence" value="ECO:0007669"/>
    <property type="project" value="TreeGrafter"/>
</dbReference>
<evidence type="ECO:0000259" key="4">
    <source>
        <dbReference type="Pfam" id="PF00171"/>
    </source>
</evidence>
<dbReference type="PANTHER" id="PTHR43570:SF16">
    <property type="entry name" value="ALDEHYDE DEHYDROGENASE TYPE III, ISOFORM Q"/>
    <property type="match status" value="1"/>
</dbReference>